<comment type="similarity">
    <text evidence="1">Belongs to the sigma-70 factor family. ECF subfamily.</text>
</comment>
<dbReference type="GO" id="GO:0016987">
    <property type="term" value="F:sigma factor activity"/>
    <property type="evidence" value="ECO:0007669"/>
    <property type="project" value="UniProtKB-KW"/>
</dbReference>
<sequence length="196" mass="23279">MGQYHSYEDQELVQFMQNGDERVLAEIYNRYWDKMLAVAFNRLGNQEEAEECVQDVLYKFWKLRTDFSLTKVDLSNYLARAIRNQSFNILDRRYRERIKSENYAPVKDINLLSPERQLMIRELQEQIDNSINALPPQCQIIFKLSRQEGLSNKEIAEKLNLSENTVKSHIKKANRDIQGDIELLTTLISFYIFFKN</sequence>
<dbReference type="InterPro" id="IPR000792">
    <property type="entry name" value="Tscrpt_reg_LuxR_C"/>
</dbReference>
<gene>
    <name evidence="6" type="ORF">SAMN04488524_0997</name>
</gene>
<dbReference type="Gene3D" id="1.10.10.10">
    <property type="entry name" value="Winged helix-like DNA-binding domain superfamily/Winged helix DNA-binding domain"/>
    <property type="match status" value="1"/>
</dbReference>
<dbReference type="STRING" id="151894.SAMN04488524_0997"/>
<keyword evidence="4" id="KW-0804">Transcription</keyword>
<dbReference type="AlphaFoldDB" id="A0A1W1ZV03"/>
<dbReference type="PANTHER" id="PTHR43133:SF46">
    <property type="entry name" value="RNA POLYMERASE SIGMA-70 FACTOR ECF SUBFAMILY"/>
    <property type="match status" value="1"/>
</dbReference>
<evidence type="ECO:0000313" key="6">
    <source>
        <dbReference type="EMBL" id="SMC52196.1"/>
    </source>
</evidence>
<evidence type="ECO:0000256" key="3">
    <source>
        <dbReference type="ARBA" id="ARBA00023082"/>
    </source>
</evidence>
<dbReference type="Proteomes" id="UP000192756">
    <property type="component" value="Unassembled WGS sequence"/>
</dbReference>
<evidence type="ECO:0000256" key="2">
    <source>
        <dbReference type="ARBA" id="ARBA00023015"/>
    </source>
</evidence>
<dbReference type="InterPro" id="IPR007627">
    <property type="entry name" value="RNA_pol_sigma70_r2"/>
</dbReference>
<dbReference type="Pfam" id="PF04542">
    <property type="entry name" value="Sigma70_r2"/>
    <property type="match status" value="1"/>
</dbReference>
<evidence type="ECO:0000259" key="5">
    <source>
        <dbReference type="SMART" id="SM00421"/>
    </source>
</evidence>
<proteinExistence type="inferred from homology"/>
<dbReference type="InterPro" id="IPR014284">
    <property type="entry name" value="RNA_pol_sigma-70_dom"/>
</dbReference>
<dbReference type="InterPro" id="IPR039425">
    <property type="entry name" value="RNA_pol_sigma-70-like"/>
</dbReference>
<dbReference type="InterPro" id="IPR014327">
    <property type="entry name" value="RNA_pol_sigma70_bacteroid"/>
</dbReference>
<dbReference type="InterPro" id="IPR013249">
    <property type="entry name" value="RNA_pol_sigma70_r4_t2"/>
</dbReference>
<dbReference type="SMART" id="SM00421">
    <property type="entry name" value="HTH_LUXR"/>
    <property type="match status" value="1"/>
</dbReference>
<dbReference type="InterPro" id="IPR013325">
    <property type="entry name" value="RNA_pol_sigma_r2"/>
</dbReference>
<keyword evidence="7" id="KW-1185">Reference proteome</keyword>
<feature type="domain" description="HTH luxR-type" evidence="5">
    <location>
        <begin position="131"/>
        <end position="187"/>
    </location>
</feature>
<dbReference type="InterPro" id="IPR013324">
    <property type="entry name" value="RNA_pol_sigma_r3/r4-like"/>
</dbReference>
<keyword evidence="2" id="KW-0805">Transcription regulation</keyword>
<dbReference type="SUPFAM" id="SSF88659">
    <property type="entry name" value="Sigma3 and sigma4 domains of RNA polymerase sigma factors"/>
    <property type="match status" value="1"/>
</dbReference>
<keyword evidence="3" id="KW-0731">Sigma factor</keyword>
<dbReference type="GO" id="GO:0003677">
    <property type="term" value="F:DNA binding"/>
    <property type="evidence" value="ECO:0007669"/>
    <property type="project" value="InterPro"/>
</dbReference>
<evidence type="ECO:0000256" key="4">
    <source>
        <dbReference type="ARBA" id="ARBA00023163"/>
    </source>
</evidence>
<dbReference type="EMBL" id="FWXT01000001">
    <property type="protein sequence ID" value="SMC52196.1"/>
    <property type="molecule type" value="Genomic_DNA"/>
</dbReference>
<accession>A0A1W1ZV03</accession>
<dbReference type="NCBIfam" id="TIGR02937">
    <property type="entry name" value="sigma70-ECF"/>
    <property type="match status" value="1"/>
</dbReference>
<name>A0A1W1ZV03_9SPHI</name>
<dbReference type="PANTHER" id="PTHR43133">
    <property type="entry name" value="RNA POLYMERASE ECF-TYPE SIGMA FACTO"/>
    <property type="match status" value="1"/>
</dbReference>
<evidence type="ECO:0000313" key="7">
    <source>
        <dbReference type="Proteomes" id="UP000192756"/>
    </source>
</evidence>
<evidence type="ECO:0000256" key="1">
    <source>
        <dbReference type="ARBA" id="ARBA00010641"/>
    </source>
</evidence>
<dbReference type="InterPro" id="IPR036388">
    <property type="entry name" value="WH-like_DNA-bd_sf"/>
</dbReference>
<protein>
    <submittedName>
        <fullName evidence="6">RNA polymerase sigma-70 factor, ECF subfamily</fullName>
    </submittedName>
</protein>
<organism evidence="6 7">
    <name type="scientific">Pedobacter africanus</name>
    <dbReference type="NCBI Taxonomy" id="151894"/>
    <lineage>
        <taxon>Bacteria</taxon>
        <taxon>Pseudomonadati</taxon>
        <taxon>Bacteroidota</taxon>
        <taxon>Sphingobacteriia</taxon>
        <taxon>Sphingobacteriales</taxon>
        <taxon>Sphingobacteriaceae</taxon>
        <taxon>Pedobacter</taxon>
    </lineage>
</organism>
<dbReference type="OrthoDB" id="1097528at2"/>
<dbReference type="NCBIfam" id="TIGR02985">
    <property type="entry name" value="Sig70_bacteroi1"/>
    <property type="match status" value="1"/>
</dbReference>
<dbReference type="GO" id="GO:0006352">
    <property type="term" value="P:DNA-templated transcription initiation"/>
    <property type="evidence" value="ECO:0007669"/>
    <property type="project" value="InterPro"/>
</dbReference>
<dbReference type="SUPFAM" id="SSF88946">
    <property type="entry name" value="Sigma2 domain of RNA polymerase sigma factors"/>
    <property type="match status" value="1"/>
</dbReference>
<dbReference type="RefSeq" id="WP_084237279.1">
    <property type="nucleotide sequence ID" value="NZ_FWXT01000001.1"/>
</dbReference>
<reference evidence="7" key="1">
    <citation type="submission" date="2017-04" db="EMBL/GenBank/DDBJ databases">
        <authorList>
            <person name="Varghese N."/>
            <person name="Submissions S."/>
        </authorList>
    </citation>
    <scope>NUCLEOTIDE SEQUENCE [LARGE SCALE GENOMIC DNA]</scope>
    <source>
        <strain evidence="7">DSM 12126</strain>
    </source>
</reference>
<dbReference type="Pfam" id="PF08281">
    <property type="entry name" value="Sigma70_r4_2"/>
    <property type="match status" value="1"/>
</dbReference>
<dbReference type="Gene3D" id="1.10.1740.10">
    <property type="match status" value="1"/>
</dbReference>